<protein>
    <recommendedName>
        <fullName evidence="8">SREBP regulating gene protein</fullName>
    </recommendedName>
</protein>
<organism evidence="9">
    <name type="scientific">Capra hircus</name>
    <name type="common">Goat</name>
    <dbReference type="NCBI Taxonomy" id="9925"/>
    <lineage>
        <taxon>Eukaryota</taxon>
        <taxon>Metazoa</taxon>
        <taxon>Chordata</taxon>
        <taxon>Craniata</taxon>
        <taxon>Vertebrata</taxon>
        <taxon>Euteleostomi</taxon>
        <taxon>Mammalia</taxon>
        <taxon>Eutheria</taxon>
        <taxon>Laurasiatheria</taxon>
        <taxon>Artiodactyla</taxon>
        <taxon>Ruminantia</taxon>
        <taxon>Pecora</taxon>
        <taxon>Bovidae</taxon>
        <taxon>Caprinae</taxon>
        <taxon>Capra</taxon>
    </lineage>
</organism>
<reference evidence="9" key="1">
    <citation type="submission" date="2019-03" db="EMBL/GenBank/DDBJ databases">
        <title>Genome sequencing and reference-guided assembly of Black Bengal Goat (Capra hircus).</title>
        <authorList>
            <person name="Siddiki A.Z."/>
            <person name="Baten A."/>
            <person name="Billah M."/>
            <person name="Alam M.A.U."/>
            <person name="Shawrob K.S.M."/>
            <person name="Saha S."/>
            <person name="Chowdhury M."/>
            <person name="Rahman A.H."/>
            <person name="Stear M."/>
            <person name="Miah G."/>
            <person name="Das G.B."/>
            <person name="Hossain M.M."/>
            <person name="Kumkum M."/>
            <person name="Islam M.S."/>
            <person name="Mollah A.M."/>
            <person name="Ahsan A."/>
            <person name="Tusar F."/>
            <person name="Khan M.K.I."/>
        </authorList>
    </citation>
    <scope>NUCLEOTIDE SEQUENCE [LARGE SCALE GENOMIC DNA]</scope>
</reference>
<dbReference type="AlphaFoldDB" id="A0A8C2R3R1"/>
<keyword evidence="2" id="KW-0812">Transmembrane</keyword>
<evidence type="ECO:0000256" key="5">
    <source>
        <dbReference type="ARBA" id="ARBA00023136"/>
    </source>
</evidence>
<sequence length="46" mass="5229">MAVEDHFELCLAKCRTSSQSVQHENTYRDPIAKYCYGESPPELLPA</sequence>
<evidence type="ECO:0000313" key="9">
    <source>
        <dbReference type="Ensembl" id="ENSCHIP00010022940.1"/>
    </source>
</evidence>
<proteinExistence type="inferred from homology"/>
<reference evidence="9" key="2">
    <citation type="submission" date="2025-08" db="UniProtKB">
        <authorList>
            <consortium name="Ensembl"/>
        </authorList>
    </citation>
    <scope>IDENTIFICATION</scope>
</reference>
<evidence type="ECO:0000256" key="7">
    <source>
        <dbReference type="ARBA" id="ARBA00023461"/>
    </source>
</evidence>
<keyword evidence="6" id="KW-0325">Glycoprotein</keyword>
<evidence type="ECO:0000256" key="4">
    <source>
        <dbReference type="ARBA" id="ARBA00023034"/>
    </source>
</evidence>
<dbReference type="PANTHER" id="PTHR13481">
    <property type="entry name" value="SREBP REGULATING GENE PROTEIN"/>
    <property type="match status" value="1"/>
</dbReference>
<name>A0A8C2R3R1_CAPHI</name>
<evidence type="ECO:0000256" key="2">
    <source>
        <dbReference type="ARBA" id="ARBA00022692"/>
    </source>
</evidence>
<dbReference type="Pfam" id="PF10218">
    <property type="entry name" value="SPRING1"/>
    <property type="match status" value="1"/>
</dbReference>
<dbReference type="Ensembl" id="ENSCHIT00010032460.1">
    <property type="protein sequence ID" value="ENSCHIP00010022940.1"/>
    <property type="gene ID" value="ENSCHIG00010017074.1"/>
</dbReference>
<evidence type="ECO:0000256" key="8">
    <source>
        <dbReference type="ARBA" id="ARBA00023485"/>
    </source>
</evidence>
<evidence type="ECO:0000256" key="6">
    <source>
        <dbReference type="ARBA" id="ARBA00023180"/>
    </source>
</evidence>
<evidence type="ECO:0000256" key="1">
    <source>
        <dbReference type="ARBA" id="ARBA00004194"/>
    </source>
</evidence>
<dbReference type="InterPro" id="IPR019352">
    <property type="entry name" value="SPRING1"/>
</dbReference>
<dbReference type="PANTHER" id="PTHR13481:SF0">
    <property type="entry name" value="SREBP REGULATING GENE PROTEIN"/>
    <property type="match status" value="1"/>
</dbReference>
<comment type="subcellular location">
    <subcellularLocation>
        <location evidence="1">Golgi apparatus membrane</location>
        <topology evidence="1">Single-pass membrane protein</topology>
    </subcellularLocation>
</comment>
<dbReference type="GO" id="GO:2000640">
    <property type="term" value="P:positive regulation of SREBP signaling pathway"/>
    <property type="evidence" value="ECO:0007669"/>
    <property type="project" value="InterPro"/>
</dbReference>
<dbReference type="GO" id="GO:0000139">
    <property type="term" value="C:Golgi membrane"/>
    <property type="evidence" value="ECO:0007669"/>
    <property type="project" value="UniProtKB-SubCell"/>
</dbReference>
<accession>A0A8C2R3R1</accession>
<evidence type="ECO:0000256" key="3">
    <source>
        <dbReference type="ARBA" id="ARBA00022989"/>
    </source>
</evidence>
<keyword evidence="3" id="KW-1133">Transmembrane helix</keyword>
<comment type="similarity">
    <text evidence="7">Belongs to the SPRING family.</text>
</comment>
<keyword evidence="5" id="KW-0472">Membrane</keyword>
<keyword evidence="4" id="KW-0333">Golgi apparatus</keyword>